<keyword evidence="3" id="KW-1185">Reference proteome</keyword>
<dbReference type="EMBL" id="NBIM01000007">
    <property type="protein sequence ID" value="OXY80813.1"/>
    <property type="molecule type" value="Genomic_DNA"/>
</dbReference>
<dbReference type="AlphaFoldDB" id="A0A233RBQ2"/>
<comment type="caution">
    <text evidence="2">The sequence shown here is derived from an EMBL/GenBank/DDBJ whole genome shotgun (WGS) entry which is preliminary data.</text>
</comment>
<organism evidence="2 3">
    <name type="scientific">Oceanimonas doudoroffii</name>
    <dbReference type="NCBI Taxonomy" id="84158"/>
    <lineage>
        <taxon>Bacteria</taxon>
        <taxon>Pseudomonadati</taxon>
        <taxon>Pseudomonadota</taxon>
        <taxon>Gammaproteobacteria</taxon>
        <taxon>Aeromonadales</taxon>
        <taxon>Aeromonadaceae</taxon>
        <taxon>Oceanimonas</taxon>
    </lineage>
</organism>
<gene>
    <name evidence="2" type="ORF">B6S08_15400</name>
</gene>
<sequence length="63" mass="7729">MVPIFCEFSVAKVKRVWLIRAIIIQNNHLTFTFIRRNTFIKRFFSFIAYYIFTLYFGVVFHML</sequence>
<reference evidence="2 3" key="1">
    <citation type="submission" date="2017-08" db="EMBL/GenBank/DDBJ databases">
        <title>A Genome Sequence of Oceanimonas doudoroffii ATCC 27123T.</title>
        <authorList>
            <person name="Brennan M.A."/>
            <person name="Maclea K.S."/>
            <person name="Mcclelland W.D."/>
            <person name="Trachtenberg A.M."/>
        </authorList>
    </citation>
    <scope>NUCLEOTIDE SEQUENCE [LARGE SCALE GENOMIC DNA]</scope>
    <source>
        <strain evidence="2 3">ATCC 27123</strain>
    </source>
</reference>
<keyword evidence="1" id="KW-0472">Membrane</keyword>
<accession>A0A233RBQ2</accession>
<protein>
    <submittedName>
        <fullName evidence="2">Uncharacterized protein</fullName>
    </submittedName>
</protein>
<evidence type="ECO:0000256" key="1">
    <source>
        <dbReference type="SAM" id="Phobius"/>
    </source>
</evidence>
<feature type="transmembrane region" description="Helical" evidence="1">
    <location>
        <begin position="43"/>
        <end position="62"/>
    </location>
</feature>
<name>A0A233RBQ2_9GAMM</name>
<evidence type="ECO:0000313" key="2">
    <source>
        <dbReference type="EMBL" id="OXY80813.1"/>
    </source>
</evidence>
<evidence type="ECO:0000313" key="3">
    <source>
        <dbReference type="Proteomes" id="UP000242757"/>
    </source>
</evidence>
<keyword evidence="1" id="KW-0812">Transmembrane</keyword>
<dbReference type="Proteomes" id="UP000242757">
    <property type="component" value="Unassembled WGS sequence"/>
</dbReference>
<proteinExistence type="predicted"/>
<keyword evidence="1" id="KW-1133">Transmembrane helix</keyword>